<keyword evidence="6 8" id="KW-0267">Excision nuclease</keyword>
<dbReference type="PROSITE" id="PS51192">
    <property type="entry name" value="HELICASE_ATP_BIND_1"/>
    <property type="match status" value="1"/>
</dbReference>
<dbReference type="Gene3D" id="6.10.140.240">
    <property type="match status" value="1"/>
</dbReference>
<keyword evidence="7 8" id="KW-0234">DNA repair</keyword>
<reference evidence="12" key="1">
    <citation type="submission" date="2016-01" db="EMBL/GenBank/DDBJ databases">
        <authorList>
            <person name="Mitreva M."/>
            <person name="Pepin K.H."/>
            <person name="Mihindukulasuriya K.A."/>
            <person name="Fulton R."/>
            <person name="Fronick C."/>
            <person name="O'Laughlin M."/>
            <person name="Miner T."/>
            <person name="Herter B."/>
            <person name="Rosa B.A."/>
            <person name="Cordes M."/>
            <person name="Tomlinson C."/>
            <person name="Wollam A."/>
            <person name="Palsikar V.B."/>
            <person name="Mardis E.R."/>
            <person name="Wilson R.K."/>
        </authorList>
    </citation>
    <scope>NUCLEOTIDE SEQUENCE [LARGE SCALE GENOMIC DNA]</scope>
    <source>
        <strain evidence="12">KA00274</strain>
    </source>
</reference>
<dbReference type="SMART" id="SM00487">
    <property type="entry name" value="DEXDc"/>
    <property type="match status" value="1"/>
</dbReference>
<dbReference type="Gene3D" id="3.40.50.300">
    <property type="entry name" value="P-loop containing nucleotide triphosphate hydrolases"/>
    <property type="match status" value="3"/>
</dbReference>
<dbReference type="GO" id="GO:0016887">
    <property type="term" value="F:ATP hydrolysis activity"/>
    <property type="evidence" value="ECO:0007669"/>
    <property type="project" value="InterPro"/>
</dbReference>
<feature type="short sequence motif" description="Beta-hairpin" evidence="8">
    <location>
        <begin position="114"/>
        <end position="137"/>
    </location>
</feature>
<name>A0A133Y6E4_9FIRM</name>
<dbReference type="CDD" id="cd17916">
    <property type="entry name" value="DEXHc_UvrB"/>
    <property type="match status" value="1"/>
</dbReference>
<dbReference type="STRING" id="1497955.HMPREF1872_01499"/>
<dbReference type="Pfam" id="PF04851">
    <property type="entry name" value="ResIII"/>
    <property type="match status" value="1"/>
</dbReference>
<keyword evidence="5 8" id="KW-0067">ATP-binding</keyword>
<dbReference type="SUPFAM" id="SSF52540">
    <property type="entry name" value="P-loop containing nucleoside triphosphate hydrolases"/>
    <property type="match status" value="2"/>
</dbReference>
<evidence type="ECO:0000256" key="5">
    <source>
        <dbReference type="ARBA" id="ARBA00022840"/>
    </source>
</evidence>
<evidence type="ECO:0000313" key="11">
    <source>
        <dbReference type="EMBL" id="KXB38777.1"/>
    </source>
</evidence>
<evidence type="ECO:0000256" key="6">
    <source>
        <dbReference type="ARBA" id="ARBA00022881"/>
    </source>
</evidence>
<feature type="domain" description="Helicase ATP-binding" evidence="9">
    <location>
        <begin position="48"/>
        <end position="201"/>
    </location>
</feature>
<comment type="similarity">
    <text evidence="8">Belongs to the UvrB family.</text>
</comment>
<dbReference type="GO" id="GO:0005737">
    <property type="term" value="C:cytoplasm"/>
    <property type="evidence" value="ECO:0007669"/>
    <property type="project" value="UniProtKB-SubCell"/>
</dbReference>
<sequence length="720" mass="82086">MTDTCWMETEISLTDLHAKNKKQSQPFKLVSKYQPTGDQPAAINKICASIQAGNRFQTLVGVTGSGKTFTMANVIQKLQRPTLVLAHTKTLAAQLCAEFKALFPENAVEYYVSYYDYYQPESYVARTDTYIEKDASINEDIDRLSHLAVSSILERNDVIIVATVSCIYGLISPLDYVNLTLPIKVGQIKPIKDIVTKLISIQYVRDDFDFKRGAFRLRGDTLDIFPIESENMYIRIKFFDDEVESISEMQALNNNVISKRTFVSINPASRYLVREEAIKEAIPNIQAELQARLAELQNTGKIVEAYRLEQRTNYDLAMMQETGFCKGIENYSRHLSQRLPGSAPYTLVDFFPDDFLLMIDESHMTIPQLGAMYLGDHSRKQALVDYGFRLPSCLDNRPLTKDEFWQKIKQALFVSATPGDFEHENSATFAEQIIRPTGLLDPEIEIHPEKDQIAYALRQINLRIERNERTLLLTTTKRLAEEISEHLKKNGIKAAYIHADVPNQKRSEILRDLRIGKYDVLIGINLLREGIDLPEVSLIGIFDADKQGLSRSTTSLIQIIGRASRNAHGHVILFADTVSESMLEAITETNRRRQIQQAYNAEHHIVPKTVQKGVRELLSTKLDTRESETEYKARKANQRRKKQVLDLAGVDNNEEHTFMSKLEISEHYAELIKAYQVATKEEQTMFGQQIEQVQKQAINDLDFETAAKMRDLKALLDVSI</sequence>
<dbReference type="Pfam" id="PF12344">
    <property type="entry name" value="UvrB"/>
    <property type="match status" value="1"/>
</dbReference>
<evidence type="ECO:0000313" key="12">
    <source>
        <dbReference type="Proteomes" id="UP000070080"/>
    </source>
</evidence>
<organism evidence="11 12">
    <name type="scientific">Amygdalobacter nucleatus</name>
    <dbReference type="NCBI Taxonomy" id="3029274"/>
    <lineage>
        <taxon>Bacteria</taxon>
        <taxon>Bacillati</taxon>
        <taxon>Bacillota</taxon>
        <taxon>Clostridia</taxon>
        <taxon>Eubacteriales</taxon>
        <taxon>Oscillospiraceae</taxon>
        <taxon>Amygdalobacter</taxon>
    </lineage>
</organism>
<comment type="subcellular location">
    <subcellularLocation>
        <location evidence="8">Cytoplasm</location>
    </subcellularLocation>
</comment>
<accession>A0A133Y6E4</accession>
<evidence type="ECO:0000256" key="2">
    <source>
        <dbReference type="ARBA" id="ARBA00022741"/>
    </source>
</evidence>
<comment type="function">
    <text evidence="8">The UvrABC repair system catalyzes the recognition and processing of DNA lesions. A damage recognition complex composed of 2 UvrA and 2 UvrB subunits scans DNA for abnormalities. Upon binding of the UvrA(2)B(2) complex to a putative damaged site, the DNA wraps around one UvrB monomer. DNA wrap is dependent on ATP binding by UvrB and probably causes local melting of the DNA helix, facilitating insertion of UvrB beta-hairpin between the DNA strands. Then UvrB probes one DNA strand for the presence of a lesion. If a lesion is found the UvrA subunits dissociate and the UvrB-DNA preincision complex is formed. This complex is subsequently bound by UvrC and the second UvrB is released. If no lesion is found, the DNA wraps around the other UvrB subunit that will check the other stand for damage.</text>
</comment>
<keyword evidence="8" id="KW-0742">SOS response</keyword>
<dbReference type="GO" id="GO:0009432">
    <property type="term" value="P:SOS response"/>
    <property type="evidence" value="ECO:0007669"/>
    <property type="project" value="UniProtKB-UniRule"/>
</dbReference>
<keyword evidence="2 8" id="KW-0547">Nucleotide-binding</keyword>
<evidence type="ECO:0000259" key="10">
    <source>
        <dbReference type="PROSITE" id="PS51194"/>
    </source>
</evidence>
<proteinExistence type="inferred from homology"/>
<keyword evidence="4 8" id="KW-0228">DNA excision</keyword>
<comment type="caution">
    <text evidence="11">The sequence shown here is derived from an EMBL/GenBank/DDBJ whole genome shotgun (WGS) entry which is preliminary data.</text>
</comment>
<protein>
    <recommendedName>
        <fullName evidence="8">UvrABC system protein B</fullName>
        <shortName evidence="8">Protein UvrB</shortName>
    </recommendedName>
    <alternativeName>
        <fullName evidence="8">Excinuclease ABC subunit B</fullName>
    </alternativeName>
</protein>
<comment type="subunit">
    <text evidence="8">Forms a heterotetramer with UvrA during the search for lesions. Interacts with UvrC in an incision complex.</text>
</comment>
<evidence type="ECO:0000259" key="9">
    <source>
        <dbReference type="PROSITE" id="PS51192"/>
    </source>
</evidence>
<dbReference type="Proteomes" id="UP000070080">
    <property type="component" value="Unassembled WGS sequence"/>
</dbReference>
<dbReference type="PANTHER" id="PTHR24029:SF0">
    <property type="entry name" value="UVRABC SYSTEM PROTEIN B"/>
    <property type="match status" value="1"/>
</dbReference>
<evidence type="ECO:0000256" key="3">
    <source>
        <dbReference type="ARBA" id="ARBA00022763"/>
    </source>
</evidence>
<dbReference type="InterPro" id="IPR001650">
    <property type="entry name" value="Helicase_C-like"/>
</dbReference>
<dbReference type="GO" id="GO:0005524">
    <property type="term" value="F:ATP binding"/>
    <property type="evidence" value="ECO:0007669"/>
    <property type="project" value="UniProtKB-UniRule"/>
</dbReference>
<dbReference type="NCBIfam" id="TIGR00631">
    <property type="entry name" value="uvrb"/>
    <property type="match status" value="1"/>
</dbReference>
<keyword evidence="12" id="KW-1185">Reference proteome</keyword>
<keyword evidence="3 8" id="KW-0227">DNA damage</keyword>
<dbReference type="GO" id="GO:0009381">
    <property type="term" value="F:excinuclease ABC activity"/>
    <property type="evidence" value="ECO:0007669"/>
    <property type="project" value="UniProtKB-UniRule"/>
</dbReference>
<dbReference type="SMART" id="SM00490">
    <property type="entry name" value="HELICc"/>
    <property type="match status" value="1"/>
</dbReference>
<dbReference type="PROSITE" id="PS51194">
    <property type="entry name" value="HELICASE_CTER"/>
    <property type="match status" value="1"/>
</dbReference>
<dbReference type="InterPro" id="IPR004807">
    <property type="entry name" value="UvrB"/>
</dbReference>
<feature type="domain" description="Helicase C-terminal" evidence="10">
    <location>
        <begin position="456"/>
        <end position="614"/>
    </location>
</feature>
<dbReference type="InterPro" id="IPR006935">
    <property type="entry name" value="Helicase/UvrB_N"/>
</dbReference>
<keyword evidence="1 8" id="KW-0963">Cytoplasm</keyword>
<evidence type="ECO:0000256" key="4">
    <source>
        <dbReference type="ARBA" id="ARBA00022769"/>
    </source>
</evidence>
<dbReference type="HAMAP" id="MF_00204">
    <property type="entry name" value="UvrB"/>
    <property type="match status" value="1"/>
</dbReference>
<evidence type="ECO:0000256" key="1">
    <source>
        <dbReference type="ARBA" id="ARBA00022490"/>
    </source>
</evidence>
<dbReference type="Pfam" id="PF00271">
    <property type="entry name" value="Helicase_C"/>
    <property type="match status" value="1"/>
</dbReference>
<dbReference type="InterPro" id="IPR027417">
    <property type="entry name" value="P-loop_NTPase"/>
</dbReference>
<dbReference type="InterPro" id="IPR024759">
    <property type="entry name" value="UvrB_YAD/RRR_dom"/>
</dbReference>
<dbReference type="InterPro" id="IPR014001">
    <property type="entry name" value="Helicase_ATP-bd"/>
</dbReference>
<dbReference type="EMBL" id="LSCV01000046">
    <property type="protein sequence ID" value="KXB38777.1"/>
    <property type="molecule type" value="Genomic_DNA"/>
</dbReference>
<dbReference type="AlphaFoldDB" id="A0A133Y6E4"/>
<dbReference type="Pfam" id="PF17757">
    <property type="entry name" value="UvrB_inter"/>
    <property type="match status" value="1"/>
</dbReference>
<dbReference type="GO" id="GO:0006289">
    <property type="term" value="P:nucleotide-excision repair"/>
    <property type="evidence" value="ECO:0007669"/>
    <property type="project" value="UniProtKB-UniRule"/>
</dbReference>
<feature type="binding site" evidence="8">
    <location>
        <begin position="61"/>
        <end position="68"/>
    </location>
    <ligand>
        <name>ATP</name>
        <dbReference type="ChEBI" id="CHEBI:30616"/>
    </ligand>
</feature>
<dbReference type="PANTHER" id="PTHR24029">
    <property type="entry name" value="UVRABC SYSTEM PROTEIN B"/>
    <property type="match status" value="1"/>
</dbReference>
<gene>
    <name evidence="8" type="primary">uvrB</name>
    <name evidence="11" type="ORF">HMPREF1872_01499</name>
</gene>
<dbReference type="InterPro" id="IPR041471">
    <property type="entry name" value="UvrB_inter"/>
</dbReference>
<comment type="domain">
    <text evidence="8">The beta-hairpin motif is involved in DNA binding.</text>
</comment>
<evidence type="ECO:0000256" key="7">
    <source>
        <dbReference type="ARBA" id="ARBA00023204"/>
    </source>
</evidence>
<dbReference type="GO" id="GO:0009380">
    <property type="term" value="C:excinuclease repair complex"/>
    <property type="evidence" value="ECO:0007669"/>
    <property type="project" value="InterPro"/>
</dbReference>
<dbReference type="NCBIfam" id="NF003673">
    <property type="entry name" value="PRK05298.1"/>
    <property type="match status" value="1"/>
</dbReference>
<dbReference type="PATRIC" id="fig|1497955.3.peg.1463"/>
<evidence type="ECO:0000256" key="8">
    <source>
        <dbReference type="HAMAP-Rule" id="MF_00204"/>
    </source>
</evidence>
<dbReference type="GO" id="GO:0003677">
    <property type="term" value="F:DNA binding"/>
    <property type="evidence" value="ECO:0007669"/>
    <property type="project" value="UniProtKB-UniRule"/>
</dbReference>